<feature type="domain" description="PhoD-like phosphatase metallophosphatase" evidence="1">
    <location>
        <begin position="55"/>
        <end position="290"/>
    </location>
</feature>
<dbReference type="InterPro" id="IPR018946">
    <property type="entry name" value="PhoD-like_MPP"/>
</dbReference>
<proteinExistence type="predicted"/>
<dbReference type="Gene3D" id="3.60.21.70">
    <property type="entry name" value="PhoD-like phosphatase"/>
    <property type="match status" value="1"/>
</dbReference>
<evidence type="ECO:0000313" key="2">
    <source>
        <dbReference type="EMBL" id="RZS93253.1"/>
    </source>
</evidence>
<dbReference type="InterPro" id="IPR038607">
    <property type="entry name" value="PhoD-like_sf"/>
</dbReference>
<dbReference type="Proteomes" id="UP000292262">
    <property type="component" value="Unassembled WGS sequence"/>
</dbReference>
<sequence length="351" mass="40712">MNLPMQKHQQLLLLITLVAIIMVWPKVYSQESTATEQARFTIAFGSCNKQYKPQPLWEDIMKQDPDLFIWTGDNIYADTADMQQFKKAYDQQLQNPGYQKLLQTTPVIGVWDDHDYGKNDAGAEWKMKQESQQLFLDFFAVDEDDERRDRAGIYTSKIIEKPGGSIKIILLDTRYFRSPLVRDRQSGKRYQPTTDPSATVLGATQWQWLAKEIANNYSDFMIIVSSIQYLSGEHEFESWSNFPKERNKMMALLEKHKARNVIFLSGDRHISEFSVYQPDGLSYPLVDFTSSGLTHDYTDFTGESNRHRVGKVIAIPSFGLLKFDLTTYQVTMEMRGKDNLLLQSYRKTYPK</sequence>
<accession>A0A4Q7P0E0</accession>
<dbReference type="CDD" id="cd07389">
    <property type="entry name" value="MPP_PhoD"/>
    <property type="match status" value="1"/>
</dbReference>
<keyword evidence="3" id="KW-1185">Reference proteome</keyword>
<evidence type="ECO:0000259" key="1">
    <source>
        <dbReference type="Pfam" id="PF09423"/>
    </source>
</evidence>
<dbReference type="Pfam" id="PF09423">
    <property type="entry name" value="PhoD"/>
    <property type="match status" value="1"/>
</dbReference>
<dbReference type="PANTHER" id="PTHR33987:SF1">
    <property type="entry name" value="CALCINEURIN-LIKE METALLO-PHOSPHOESTERASE SUPERFAMILY PROTEIN"/>
    <property type="match status" value="1"/>
</dbReference>
<reference evidence="2 3" key="1">
    <citation type="submission" date="2019-02" db="EMBL/GenBank/DDBJ databases">
        <title>Genomic Encyclopedia of Type Strains, Phase IV (KMG-IV): sequencing the most valuable type-strain genomes for metagenomic binning, comparative biology and taxonomic classification.</title>
        <authorList>
            <person name="Goeker M."/>
        </authorList>
    </citation>
    <scope>NUCLEOTIDE SEQUENCE [LARGE SCALE GENOMIC DNA]</scope>
    <source>
        <strain evidence="2 3">DSM 17196</strain>
    </source>
</reference>
<dbReference type="EMBL" id="SGXE01000002">
    <property type="protein sequence ID" value="RZS93253.1"/>
    <property type="molecule type" value="Genomic_DNA"/>
</dbReference>
<comment type="caution">
    <text evidence="2">The sequence shown here is derived from an EMBL/GenBank/DDBJ whole genome shotgun (WGS) entry which is preliminary data.</text>
</comment>
<protein>
    <submittedName>
        <fullName evidence="2">Alkaline phosphatase D</fullName>
    </submittedName>
</protein>
<evidence type="ECO:0000313" key="3">
    <source>
        <dbReference type="Proteomes" id="UP000292262"/>
    </source>
</evidence>
<name>A0A4Q7P0E0_9FLAO</name>
<organism evidence="2 3">
    <name type="scientific">Aquimarina brevivitae</name>
    <dbReference type="NCBI Taxonomy" id="323412"/>
    <lineage>
        <taxon>Bacteria</taxon>
        <taxon>Pseudomonadati</taxon>
        <taxon>Bacteroidota</taxon>
        <taxon>Flavobacteriia</taxon>
        <taxon>Flavobacteriales</taxon>
        <taxon>Flavobacteriaceae</taxon>
        <taxon>Aquimarina</taxon>
    </lineage>
</organism>
<gene>
    <name evidence="2" type="ORF">EV197_1829</name>
</gene>
<dbReference type="AlphaFoldDB" id="A0A4Q7P0E0"/>
<dbReference type="SUPFAM" id="SSF56300">
    <property type="entry name" value="Metallo-dependent phosphatases"/>
    <property type="match status" value="1"/>
</dbReference>
<dbReference type="InterPro" id="IPR029052">
    <property type="entry name" value="Metallo-depent_PP-like"/>
</dbReference>
<dbReference type="PANTHER" id="PTHR33987">
    <property type="entry name" value="CALCINEURIN-LIKE METALLO-PHOSPHOESTERASE SUPERFAMILY PROTEIN"/>
    <property type="match status" value="1"/>
</dbReference>